<protein>
    <recommendedName>
        <fullName evidence="7">T9SS type A sorting domain-containing protein</fullName>
    </recommendedName>
</protein>
<reference evidence="6" key="1">
    <citation type="journal article" date="2019" name="Int. J. Syst. Evol. Microbiol.">
        <title>The Global Catalogue of Microorganisms (GCM) 10K type strain sequencing project: providing services to taxonomists for standard genome sequencing and annotation.</title>
        <authorList>
            <consortium name="The Broad Institute Genomics Platform"/>
            <consortium name="The Broad Institute Genome Sequencing Center for Infectious Disease"/>
            <person name="Wu L."/>
            <person name="Ma J."/>
        </authorList>
    </citation>
    <scope>NUCLEOTIDE SEQUENCE [LARGE SCALE GENOMIC DNA]</scope>
    <source>
        <strain evidence="6">JCM 17525</strain>
    </source>
</reference>
<dbReference type="Pfam" id="PF13517">
    <property type="entry name" value="FG-GAP_3"/>
    <property type="match status" value="3"/>
</dbReference>
<dbReference type="Gene3D" id="2.130.10.130">
    <property type="entry name" value="Integrin alpha, N-terminal"/>
    <property type="match status" value="1"/>
</dbReference>
<dbReference type="RefSeq" id="WP_344726862.1">
    <property type="nucleotide sequence ID" value="NZ_BAABBI010000001.1"/>
</dbReference>
<evidence type="ECO:0000313" key="6">
    <source>
        <dbReference type="Proteomes" id="UP001501456"/>
    </source>
</evidence>
<evidence type="ECO:0000259" key="3">
    <source>
        <dbReference type="Pfam" id="PF07593"/>
    </source>
</evidence>
<dbReference type="Proteomes" id="UP001501456">
    <property type="component" value="Unassembled WGS sequence"/>
</dbReference>
<dbReference type="Pfam" id="PF07593">
    <property type="entry name" value="UnbV_ASPIC"/>
    <property type="match status" value="1"/>
</dbReference>
<feature type="domain" description="Secretion system C-terminal sorting" evidence="4">
    <location>
        <begin position="609"/>
        <end position="677"/>
    </location>
</feature>
<proteinExistence type="predicted"/>
<evidence type="ECO:0008006" key="7">
    <source>
        <dbReference type="Google" id="ProtNLM"/>
    </source>
</evidence>
<keyword evidence="1 2" id="KW-0732">Signal</keyword>
<dbReference type="SUPFAM" id="SSF69318">
    <property type="entry name" value="Integrin alpha N-terminal domain"/>
    <property type="match status" value="2"/>
</dbReference>
<keyword evidence="6" id="KW-1185">Reference proteome</keyword>
<gene>
    <name evidence="5" type="ORF">GCM10022271_05740</name>
</gene>
<comment type="caution">
    <text evidence="5">The sequence shown here is derived from an EMBL/GenBank/DDBJ whole genome shotgun (WGS) entry which is preliminary data.</text>
</comment>
<evidence type="ECO:0000256" key="2">
    <source>
        <dbReference type="SAM" id="SignalP"/>
    </source>
</evidence>
<feature type="domain" description="ASPIC/UnbV" evidence="3">
    <location>
        <begin position="523"/>
        <end position="589"/>
    </location>
</feature>
<organism evidence="5 6">
    <name type="scientific">Corallibacter vietnamensis</name>
    <dbReference type="NCBI Taxonomy" id="904130"/>
    <lineage>
        <taxon>Bacteria</taxon>
        <taxon>Pseudomonadati</taxon>
        <taxon>Bacteroidota</taxon>
        <taxon>Flavobacteriia</taxon>
        <taxon>Flavobacteriales</taxon>
        <taxon>Flavobacteriaceae</taxon>
        <taxon>Corallibacter</taxon>
    </lineage>
</organism>
<dbReference type="PANTHER" id="PTHR16026">
    <property type="entry name" value="CARTILAGE ACIDIC PROTEIN 1"/>
    <property type="match status" value="1"/>
</dbReference>
<name>A0ABP7GVY2_9FLAO</name>
<sequence length="679" mass="73680">MKKITLLFASVFYSLLFYAQDDCNSAIAVTAGTHTVTQINGTQGTSIICAGTGNGSRAEWYTFTPTIDANVTVSTSLAQNSGGDTRIQIYEGACNSLNCVGGDDDNGNVYLSIASFNATANTTYYIAFDNRWSSSGFDFEITLDDPLPPPPFSFSGQTLATTGSTMGIVDMNGDFLDDIIAIPGSGGVYNLNIYYQQINGTFVSESYTPQASRSPTWSLAVGDIDANGYNDLIFGNSSGCNIIKANHNGSAYTTVYDNGGVFTQRTNFVDINNDGHLDVFVCHDVDPSVYYLNDGNGNLTFYRSPEIGTSNSSPYQLGAYYSGGNYGSIWIDYDNDRNLDMFMAKCGGAYPRYVNQMHRNTGTDYVENASDIGLADGDQTWSAAWGDFDNDGDLDVFVGASSGPHVLKANNGAPNYTFTDITSSSGVSALTTTSREHVTYDLDNDGYLDIISGNNVLRNNGDMTFTPYLDVFSGSGAFGDLNNDGFIDAYRGSSVYLNDGNNNNWIKVTVEGGATTGMSNRNGIGARIELHTPSGVQIRDIRSGEGFEFMNTLNAHFGLGTETQIDNIIIYWPSGIIDNVYSPSINQTIKVNEGETLTVQDETLSNLTIYPNPVKDVINLQSNENLTSRIATVFDINGKKVLNQRLQDNTINVSKLQSGFYILRLESQGKVVNRKFIKE</sequence>
<evidence type="ECO:0000256" key="1">
    <source>
        <dbReference type="ARBA" id="ARBA00022729"/>
    </source>
</evidence>
<dbReference type="InterPro" id="IPR013517">
    <property type="entry name" value="FG-GAP"/>
</dbReference>
<dbReference type="EMBL" id="BAABBI010000001">
    <property type="protein sequence ID" value="GAA3776443.1"/>
    <property type="molecule type" value="Genomic_DNA"/>
</dbReference>
<dbReference type="InterPro" id="IPR026444">
    <property type="entry name" value="Secre_tail"/>
</dbReference>
<feature type="signal peptide" evidence="2">
    <location>
        <begin position="1"/>
        <end position="19"/>
    </location>
</feature>
<feature type="chain" id="PRO_5046296423" description="T9SS type A sorting domain-containing protein" evidence="2">
    <location>
        <begin position="20"/>
        <end position="679"/>
    </location>
</feature>
<dbReference type="InterPro" id="IPR028994">
    <property type="entry name" value="Integrin_alpha_N"/>
</dbReference>
<accession>A0ABP7GVY2</accession>
<evidence type="ECO:0000259" key="4">
    <source>
        <dbReference type="Pfam" id="PF18962"/>
    </source>
</evidence>
<dbReference type="Pfam" id="PF18962">
    <property type="entry name" value="Por_Secre_tail"/>
    <property type="match status" value="1"/>
</dbReference>
<dbReference type="InterPro" id="IPR027039">
    <property type="entry name" value="Crtac1"/>
</dbReference>
<dbReference type="InterPro" id="IPR011519">
    <property type="entry name" value="UnbV_ASPIC"/>
</dbReference>
<evidence type="ECO:0000313" key="5">
    <source>
        <dbReference type="EMBL" id="GAA3776443.1"/>
    </source>
</evidence>
<dbReference type="PANTHER" id="PTHR16026:SF0">
    <property type="entry name" value="CARTILAGE ACIDIC PROTEIN 1"/>
    <property type="match status" value="1"/>
</dbReference>
<dbReference type="NCBIfam" id="TIGR04183">
    <property type="entry name" value="Por_Secre_tail"/>
    <property type="match status" value="1"/>
</dbReference>